<comment type="cofactor">
    <cofactor evidence="1">
        <name>pyridoxal 5'-phosphate</name>
        <dbReference type="ChEBI" id="CHEBI:597326"/>
    </cofactor>
</comment>
<dbReference type="PANTHER" id="PTHR42790">
    <property type="entry name" value="AMINOTRANSFERASE"/>
    <property type="match status" value="1"/>
</dbReference>
<proteinExistence type="inferred from homology"/>
<evidence type="ECO:0000259" key="7">
    <source>
        <dbReference type="Pfam" id="PF00155"/>
    </source>
</evidence>
<organism evidence="8 9">
    <name type="scientific">Apiotrichum porosum</name>
    <dbReference type="NCBI Taxonomy" id="105984"/>
    <lineage>
        <taxon>Eukaryota</taxon>
        <taxon>Fungi</taxon>
        <taxon>Dikarya</taxon>
        <taxon>Basidiomycota</taxon>
        <taxon>Agaricomycotina</taxon>
        <taxon>Tremellomycetes</taxon>
        <taxon>Trichosporonales</taxon>
        <taxon>Trichosporonaceae</taxon>
        <taxon>Apiotrichum</taxon>
    </lineage>
</organism>
<dbReference type="SUPFAM" id="SSF53383">
    <property type="entry name" value="PLP-dependent transferases"/>
    <property type="match status" value="1"/>
</dbReference>
<evidence type="ECO:0000256" key="3">
    <source>
        <dbReference type="ARBA" id="ARBA00022576"/>
    </source>
</evidence>
<dbReference type="OrthoDB" id="691673at2759"/>
<feature type="compositionally biased region" description="Polar residues" evidence="6">
    <location>
        <begin position="12"/>
        <end position="32"/>
    </location>
</feature>
<evidence type="ECO:0000256" key="6">
    <source>
        <dbReference type="SAM" id="MobiDB-lite"/>
    </source>
</evidence>
<dbReference type="PANTHER" id="PTHR42790:SF19">
    <property type="entry name" value="KYNURENINE_ALPHA-AMINOADIPATE AMINOTRANSFERASE, MITOCHONDRIAL"/>
    <property type="match status" value="1"/>
</dbReference>
<evidence type="ECO:0000313" key="8">
    <source>
        <dbReference type="EMBL" id="RSH76625.1"/>
    </source>
</evidence>
<evidence type="ECO:0000256" key="2">
    <source>
        <dbReference type="ARBA" id="ARBA00007441"/>
    </source>
</evidence>
<feature type="region of interest" description="Disordered" evidence="6">
    <location>
        <begin position="1"/>
        <end position="32"/>
    </location>
</feature>
<keyword evidence="9" id="KW-1185">Reference proteome</keyword>
<dbReference type="Proteomes" id="UP000279236">
    <property type="component" value="Unassembled WGS sequence"/>
</dbReference>
<dbReference type="GeneID" id="39590053"/>
<dbReference type="InterPro" id="IPR015424">
    <property type="entry name" value="PyrdxlP-dep_Trfase"/>
</dbReference>
<protein>
    <recommendedName>
        <fullName evidence="7">Aminotransferase class I/classII large domain-containing protein</fullName>
    </recommendedName>
</protein>
<keyword evidence="4" id="KW-0808">Transferase</keyword>
<dbReference type="Pfam" id="PF00155">
    <property type="entry name" value="Aminotran_1_2"/>
    <property type="match status" value="1"/>
</dbReference>
<sequence length="453" mass="49013">MAPVPVQVADSAVSSPFPQSPKTTGPPVDQTNFLSDRARTTEIDGIRGLLPLETPDVVSFLAGKPNPATFPFGSITLNLKPSISGRPAESITLDGADLDHALQYGPSAGLTSLRNWLTALQERVHKRTPGNWTVSLGSGSQDLMTKCFSAVLNPGDPILVETPVYSGVLPALRLLNADMIEVDVDDQGLSATRLAEILDSWPADKKKPRVIYSTPVGCNPSGCSASPQRKLDVLQVMQKHNLLMMEDDPYYYLTTPLIPSYFELETQVFPNAGHVVRFDSFSKLLSGGMRLGYATGPKEILHAIDVNTAGANLHTSALTQGIAGSLLQHWGQDGFLAHSEAVSAFYKERRDVFEAAAHKYLDGLATWVSPVAGMFLWIDMSPAGITDSYSLIRTEALAKGVLAVPGQSFYPSNRKSPHVRVSFSIIDLETKAPEGFARLAEAIKDKRKELGLE</sequence>
<gene>
    <name evidence="8" type="ORF">EHS24_005510</name>
</gene>
<dbReference type="CDD" id="cd00609">
    <property type="entry name" value="AAT_like"/>
    <property type="match status" value="1"/>
</dbReference>
<dbReference type="GO" id="GO:0008483">
    <property type="term" value="F:transaminase activity"/>
    <property type="evidence" value="ECO:0007669"/>
    <property type="project" value="UniProtKB-KW"/>
</dbReference>
<dbReference type="Gene3D" id="3.40.640.10">
    <property type="entry name" value="Type I PLP-dependent aspartate aminotransferase-like (Major domain)"/>
    <property type="match status" value="1"/>
</dbReference>
<name>A0A427XCQ9_9TREE</name>
<dbReference type="InterPro" id="IPR004839">
    <property type="entry name" value="Aminotransferase_I/II_large"/>
</dbReference>
<feature type="domain" description="Aminotransferase class I/classII large" evidence="7">
    <location>
        <begin position="101"/>
        <end position="423"/>
    </location>
</feature>
<evidence type="ECO:0000256" key="1">
    <source>
        <dbReference type="ARBA" id="ARBA00001933"/>
    </source>
</evidence>
<evidence type="ECO:0000313" key="9">
    <source>
        <dbReference type="Proteomes" id="UP000279236"/>
    </source>
</evidence>
<accession>A0A427XCQ9</accession>
<dbReference type="GO" id="GO:0030170">
    <property type="term" value="F:pyridoxal phosphate binding"/>
    <property type="evidence" value="ECO:0007669"/>
    <property type="project" value="InterPro"/>
</dbReference>
<dbReference type="EMBL" id="RSCE01000023">
    <property type="protein sequence ID" value="RSH76625.1"/>
    <property type="molecule type" value="Genomic_DNA"/>
</dbReference>
<reference evidence="8 9" key="1">
    <citation type="submission" date="2018-11" db="EMBL/GenBank/DDBJ databases">
        <title>Genome sequence of Apiotrichum porosum DSM 27194.</title>
        <authorList>
            <person name="Aliyu H."/>
            <person name="Gorte O."/>
            <person name="Ochsenreither K."/>
        </authorList>
    </citation>
    <scope>NUCLEOTIDE SEQUENCE [LARGE SCALE GENOMIC DNA]</scope>
    <source>
        <strain evidence="8 9">DSM 27194</strain>
    </source>
</reference>
<comment type="similarity">
    <text evidence="2">Belongs to the class-I pyridoxal-phosphate-dependent aminotransferase family.</text>
</comment>
<keyword evidence="5" id="KW-0663">Pyridoxal phosphate</keyword>
<dbReference type="AlphaFoldDB" id="A0A427XCQ9"/>
<comment type="caution">
    <text evidence="8">The sequence shown here is derived from an EMBL/GenBank/DDBJ whole genome shotgun (WGS) entry which is preliminary data.</text>
</comment>
<evidence type="ECO:0000256" key="4">
    <source>
        <dbReference type="ARBA" id="ARBA00022679"/>
    </source>
</evidence>
<dbReference type="InterPro" id="IPR050859">
    <property type="entry name" value="Class-I_PLP-dep_aminotransf"/>
</dbReference>
<evidence type="ECO:0000256" key="5">
    <source>
        <dbReference type="ARBA" id="ARBA00022898"/>
    </source>
</evidence>
<dbReference type="STRING" id="105984.A0A427XCQ9"/>
<dbReference type="RefSeq" id="XP_028471772.1">
    <property type="nucleotide sequence ID" value="XM_028621033.1"/>
</dbReference>
<keyword evidence="3" id="KW-0032">Aminotransferase</keyword>
<dbReference type="GO" id="GO:1901605">
    <property type="term" value="P:alpha-amino acid metabolic process"/>
    <property type="evidence" value="ECO:0007669"/>
    <property type="project" value="TreeGrafter"/>
</dbReference>
<dbReference type="InterPro" id="IPR015421">
    <property type="entry name" value="PyrdxlP-dep_Trfase_major"/>
</dbReference>